<protein>
    <submittedName>
        <fullName evidence="1">Uncharacterized protein</fullName>
    </submittedName>
</protein>
<evidence type="ECO:0000313" key="2">
    <source>
        <dbReference type="Proteomes" id="UP000002703"/>
    </source>
</evidence>
<dbReference type="eggNOG" id="ENOG502ZIC9">
    <property type="taxonomic scope" value="Bacteria"/>
</dbReference>
<dbReference type="AlphaFoldDB" id="Q3J2S3"/>
<dbReference type="EnsemblBacteria" id="ABA78911">
    <property type="protein sequence ID" value="ABA78911"/>
    <property type="gene ID" value="RSP_2756"/>
</dbReference>
<dbReference type="EMBL" id="CP000143">
    <property type="protein sequence ID" value="ABA78911.1"/>
    <property type="molecule type" value="Genomic_DNA"/>
</dbReference>
<evidence type="ECO:0000313" key="1">
    <source>
        <dbReference type="EMBL" id="ABA78911.1"/>
    </source>
</evidence>
<keyword evidence="2" id="KW-1185">Reference proteome</keyword>
<dbReference type="KEGG" id="rsp:RSP_2756"/>
<dbReference type="RefSeq" id="WP_011337719.1">
    <property type="nucleotide sequence ID" value="NC_007493.2"/>
</dbReference>
<gene>
    <name evidence="1" type="ORF">RSP_2756</name>
</gene>
<dbReference type="PATRIC" id="fig|272943.9.peg.1681"/>
<reference evidence="2" key="1">
    <citation type="submission" date="2005-09" db="EMBL/GenBank/DDBJ databases">
        <title>Complete sequence of chromosome 1 of Rhodobacter sphaeroides 2.4.1.</title>
        <authorList>
            <person name="Copeland A."/>
            <person name="Lucas S."/>
            <person name="Lapidus A."/>
            <person name="Barry K."/>
            <person name="Detter J.C."/>
            <person name="Glavina T."/>
            <person name="Hammon N."/>
            <person name="Israni S."/>
            <person name="Pitluck S."/>
            <person name="Richardson P."/>
            <person name="Mackenzie C."/>
            <person name="Choudhary M."/>
            <person name="Larimer F."/>
            <person name="Hauser L.J."/>
            <person name="Land M."/>
            <person name="Donohue T.J."/>
            <person name="Kaplan S."/>
        </authorList>
    </citation>
    <scope>NUCLEOTIDE SEQUENCE [LARGE SCALE GENOMIC DNA]</scope>
    <source>
        <strain evidence="2">ATCC 17023 / DSM 158 / JCM 6121 / CCUG 31486 / LMG 2827 / NBRC 12203 / NCIMB 8253 / ATH 2.4.1.</strain>
    </source>
</reference>
<accession>Q3J2S3</accession>
<dbReference type="OrthoDB" id="3288815at2"/>
<sequence length="194" mass="20895">MIGNLLSALRGQREAAVGALDALESVRAQIDDARTEIRRIASAPQPLEDAMAAFDRWADQQVVDAIDGLPTGRLLDPIEARRGLTREAVRVDGMTLLAPEIDAVRGVLLASPTVRAEIRAVVEGQLRDRLQGKEAMNPDTRAKKLTRAQADLLALELAEEAAIRALEAAGLPVMRRPDADPRVLLASDTSLPEA</sequence>
<name>Q3J2S3_CERS4</name>
<proteinExistence type="predicted"/>
<organism evidence="1 2">
    <name type="scientific">Cereibacter sphaeroides (strain ATCC 17023 / DSM 158 / JCM 6121 / CCUG 31486 / LMG 2827 / NBRC 12203 / NCIMB 8253 / ATH 2.4.1.)</name>
    <name type="common">Rhodobacter sphaeroides</name>
    <dbReference type="NCBI Taxonomy" id="272943"/>
    <lineage>
        <taxon>Bacteria</taxon>
        <taxon>Pseudomonadati</taxon>
        <taxon>Pseudomonadota</taxon>
        <taxon>Alphaproteobacteria</taxon>
        <taxon>Rhodobacterales</taxon>
        <taxon>Paracoccaceae</taxon>
        <taxon>Cereibacter</taxon>
    </lineage>
</organism>
<dbReference type="GeneID" id="3720486"/>
<dbReference type="STRING" id="272943.RSP_2756"/>
<dbReference type="Proteomes" id="UP000002703">
    <property type="component" value="Chromosome 1"/>
</dbReference>